<dbReference type="Pfam" id="PF13200">
    <property type="entry name" value="DUF4015"/>
    <property type="match status" value="1"/>
</dbReference>
<dbReference type="STRING" id="928724.SacglDRAFT_02760"/>
<evidence type="ECO:0000259" key="1">
    <source>
        <dbReference type="Pfam" id="PF13200"/>
    </source>
</evidence>
<dbReference type="RefSeq" id="WP_005465312.1">
    <property type="nucleotide sequence ID" value="NZ_CM001484.1"/>
</dbReference>
<evidence type="ECO:0000313" key="2">
    <source>
        <dbReference type="EMBL" id="EIE99645.1"/>
    </source>
</evidence>
<dbReference type="AlphaFoldDB" id="I1D3X1"/>
<accession>I1D3X1</accession>
<name>I1D3X1_9PSEU</name>
<protein>
    <recommendedName>
        <fullName evidence="1">DUF4015 domain-containing protein</fullName>
    </recommendedName>
</protein>
<organism evidence="2 3">
    <name type="scientific">Saccharomonospora glauca K62</name>
    <dbReference type="NCBI Taxonomy" id="928724"/>
    <lineage>
        <taxon>Bacteria</taxon>
        <taxon>Bacillati</taxon>
        <taxon>Actinomycetota</taxon>
        <taxon>Actinomycetes</taxon>
        <taxon>Pseudonocardiales</taxon>
        <taxon>Pseudonocardiaceae</taxon>
        <taxon>Saccharomonospora</taxon>
    </lineage>
</organism>
<dbReference type="InterPro" id="IPR025275">
    <property type="entry name" value="DUF4015"/>
</dbReference>
<reference evidence="3" key="2">
    <citation type="submission" date="2012-01" db="EMBL/GenBank/DDBJ databases">
        <title>Noncontiguous Finished sequence of chromosome of Saccharomonospora glauca K62.</title>
        <authorList>
            <consortium name="US DOE Joint Genome Institute"/>
            <person name="Lucas S."/>
            <person name="Han J."/>
            <person name="Lapidus A."/>
            <person name="Cheng J.-F."/>
            <person name="Goodwin L."/>
            <person name="Pitluck S."/>
            <person name="Peters L."/>
            <person name="Mikhailova N."/>
            <person name="Held B."/>
            <person name="Detter J.C."/>
            <person name="Han C."/>
            <person name="Tapia R."/>
            <person name="Land M."/>
            <person name="Hauser L."/>
            <person name="Kyrpides N."/>
            <person name="Ivanova N."/>
            <person name="Pagani I."/>
            <person name="Brambilla E.-M."/>
            <person name="Klenk H.-P."/>
            <person name="Woyke T."/>
        </authorList>
    </citation>
    <scope>NUCLEOTIDE SEQUENCE [LARGE SCALE GENOMIC DNA]</scope>
    <source>
        <strain evidence="3">K62</strain>
    </source>
</reference>
<feature type="domain" description="DUF4015" evidence="1">
    <location>
        <begin position="204"/>
        <end position="512"/>
    </location>
</feature>
<dbReference type="HOGENOM" id="CLU_030168_2_0_11"/>
<evidence type="ECO:0000313" key="3">
    <source>
        <dbReference type="Proteomes" id="UP000005087"/>
    </source>
</evidence>
<dbReference type="SUPFAM" id="SSF51445">
    <property type="entry name" value="(Trans)glycosidases"/>
    <property type="match status" value="1"/>
</dbReference>
<proteinExistence type="predicted"/>
<dbReference type="eggNOG" id="COG1306">
    <property type="taxonomic scope" value="Bacteria"/>
</dbReference>
<dbReference type="EMBL" id="CM001484">
    <property type="protein sequence ID" value="EIE99645.1"/>
    <property type="molecule type" value="Genomic_DNA"/>
</dbReference>
<dbReference type="Proteomes" id="UP000005087">
    <property type="component" value="Chromosome"/>
</dbReference>
<sequence>MSRFHLSPQWIIAIVSATAVAAAVAIPLALPDRPDAIVTGVPDHPVRPDILDQVRISSPHGLDGIVAMLDGERLPLHPDGDALRPEAGLLDEGVHVLAVSPPPGMFGDSEPTRIVLRVDATPPELDVEPPEPVKPGSAGEIRGSAPGAALVSAAGEWTRPAPDGSFVLPVRAGTNTVTVVAHDEAGNATSEEVPIALRHPGMRAVHLSASAWASPELREPVLELVREGRIDTVQLDIKDESGQIGYASQVPLAQEIGANTGLYDARETLDLLHEEGVRVVGRLVAFRDPVLGRASWEEGYYDRVVQTTDGRAWSGGYGDYSFTNFADPDVRAYNIALAEEAAELGFDDILYDYIRRPDGDLSAMVFPGLVSTPEEAIASFLAESRTVVRRHGAFQGASVFGIAATRPEQIAQDIPAMAEHVDYVAPMVYPSHWGPGEYGVEDPESQPYDITVRSLADFRDLARENGHTEVIPWLQAFSLTVEYGPDEIRAQIEAAEDLGIDSFLLWNAACRYDPRALPRT</sequence>
<keyword evidence="3" id="KW-1185">Reference proteome</keyword>
<dbReference type="OrthoDB" id="9774125at2"/>
<dbReference type="InterPro" id="IPR017853">
    <property type="entry name" value="GH"/>
</dbReference>
<reference evidence="2 3" key="1">
    <citation type="submission" date="2011-09" db="EMBL/GenBank/DDBJ databases">
        <authorList>
            <consortium name="US DOE Joint Genome Institute (JGI-PGF)"/>
            <person name="Lucas S."/>
            <person name="Han J."/>
            <person name="Lapidus A."/>
            <person name="Cheng J.-F."/>
            <person name="Goodwin L."/>
            <person name="Pitluck S."/>
            <person name="Peters L."/>
            <person name="Land M.L."/>
            <person name="Hauser L."/>
            <person name="Brambilla E."/>
            <person name="Klenk H.-P."/>
            <person name="Woyke T.J."/>
        </authorList>
    </citation>
    <scope>NUCLEOTIDE SEQUENCE [LARGE SCALE GENOMIC DNA]</scope>
    <source>
        <strain evidence="2 3">K62</strain>
    </source>
</reference>
<gene>
    <name evidence="2" type="ORF">SacglDRAFT_02760</name>
</gene>